<reference evidence="1 2" key="1">
    <citation type="journal article" date="2020" name="Phytopathology">
        <title>Genome Sequence Resources of Colletotrichum truncatum, C. plurivorum, C. musicola, and C. sojae: Four Species Pathogenic to Soybean (Glycine max).</title>
        <authorList>
            <person name="Rogerio F."/>
            <person name="Boufleur T.R."/>
            <person name="Ciampi-Guillardi M."/>
            <person name="Sukno S.A."/>
            <person name="Thon M.R."/>
            <person name="Massola Junior N.S."/>
            <person name="Baroncelli R."/>
        </authorList>
    </citation>
    <scope>NUCLEOTIDE SEQUENCE [LARGE SCALE GENOMIC DNA]</scope>
    <source>
        <strain evidence="1 2">CMES1059</strain>
    </source>
</reference>
<gene>
    <name evidence="1" type="ORF">CTRU02_213443</name>
</gene>
<name>A0ACC3YKQ7_COLTU</name>
<comment type="caution">
    <text evidence="1">The sequence shown here is derived from an EMBL/GenBank/DDBJ whole genome shotgun (WGS) entry which is preliminary data.</text>
</comment>
<organism evidence="1 2">
    <name type="scientific">Colletotrichum truncatum</name>
    <name type="common">Anthracnose fungus</name>
    <name type="synonym">Colletotrichum capsici</name>
    <dbReference type="NCBI Taxonomy" id="5467"/>
    <lineage>
        <taxon>Eukaryota</taxon>
        <taxon>Fungi</taxon>
        <taxon>Dikarya</taxon>
        <taxon>Ascomycota</taxon>
        <taxon>Pezizomycotina</taxon>
        <taxon>Sordariomycetes</taxon>
        <taxon>Hypocreomycetidae</taxon>
        <taxon>Glomerellales</taxon>
        <taxon>Glomerellaceae</taxon>
        <taxon>Colletotrichum</taxon>
        <taxon>Colletotrichum truncatum species complex</taxon>
    </lineage>
</organism>
<evidence type="ECO:0000313" key="1">
    <source>
        <dbReference type="EMBL" id="KAL0932490.1"/>
    </source>
</evidence>
<accession>A0ACC3YKQ7</accession>
<keyword evidence="2" id="KW-1185">Reference proteome</keyword>
<dbReference type="Proteomes" id="UP000805649">
    <property type="component" value="Unassembled WGS sequence"/>
</dbReference>
<dbReference type="EMBL" id="VUJX02000009">
    <property type="protein sequence ID" value="KAL0932490.1"/>
    <property type="molecule type" value="Genomic_DNA"/>
</dbReference>
<evidence type="ECO:0000313" key="2">
    <source>
        <dbReference type="Proteomes" id="UP000805649"/>
    </source>
</evidence>
<proteinExistence type="predicted"/>
<protein>
    <submittedName>
        <fullName evidence="1">Succinate-semialdehyde dehydrogenase</fullName>
    </submittedName>
</protein>
<sequence>MAFVNFKTIQLSRKDLFIEDAFIEGQWLAKDRKFDVVEPSTSTSLGQVADCDVKDFKKAIDSANKAQIAFFNNTTGTSRGALLRKWYDLILVNQEDIATILSLENGKTYGEARGEVVYAANFISWFAEEATRAYGSQWVCVESSHHGTFRQQ</sequence>